<sequence length="156" mass="17740">MPILVVIILFACAIGIVLALITLSLQRISGRVVEQYKQKLDDANTIINQSAPPDTWVQPFRARMKGRPDGVSYTPGEAMFYFVKGRDRSADEIGEQARKHCLKRLKMLTSFMEKGNFYDDDRTKEMVVKSLKSEYDEWASCHWSDLVMNDDTALSG</sequence>
<reference evidence="1" key="1">
    <citation type="submission" date="2019-09" db="EMBL/GenBank/DDBJ databases">
        <title>Characterisation of the sponge microbiome using genome-centric metagenomics.</title>
        <authorList>
            <person name="Engelberts J.P."/>
            <person name="Robbins S.J."/>
            <person name="De Goeij J.M."/>
            <person name="Aranda M."/>
            <person name="Bell S.C."/>
            <person name="Webster N.S."/>
        </authorList>
    </citation>
    <scope>NUCLEOTIDE SEQUENCE</scope>
    <source>
        <strain evidence="1">SB0664_bin_27</strain>
    </source>
</reference>
<proteinExistence type="predicted"/>
<accession>A0A6B0YRF1</accession>
<organism evidence="1">
    <name type="scientific">Caldilineaceae bacterium SB0664_bin_27</name>
    <dbReference type="NCBI Taxonomy" id="2605260"/>
    <lineage>
        <taxon>Bacteria</taxon>
        <taxon>Bacillati</taxon>
        <taxon>Chloroflexota</taxon>
        <taxon>Caldilineae</taxon>
        <taxon>Caldilineales</taxon>
        <taxon>Caldilineaceae</taxon>
    </lineage>
</organism>
<dbReference type="EMBL" id="VXRG01000067">
    <property type="protein sequence ID" value="MXY93413.1"/>
    <property type="molecule type" value="Genomic_DNA"/>
</dbReference>
<dbReference type="AlphaFoldDB" id="A0A6B0YRF1"/>
<name>A0A6B0YRF1_9CHLR</name>
<gene>
    <name evidence="1" type="ORF">F4Y42_08200</name>
</gene>
<protein>
    <submittedName>
        <fullName evidence="1">Uncharacterized protein</fullName>
    </submittedName>
</protein>
<comment type="caution">
    <text evidence="1">The sequence shown here is derived from an EMBL/GenBank/DDBJ whole genome shotgun (WGS) entry which is preliminary data.</text>
</comment>
<evidence type="ECO:0000313" key="1">
    <source>
        <dbReference type="EMBL" id="MXY93413.1"/>
    </source>
</evidence>